<keyword evidence="4" id="KW-1185">Reference proteome</keyword>
<feature type="domain" description="YobI-like P-loop NTPase" evidence="2">
    <location>
        <begin position="64"/>
        <end position="448"/>
    </location>
</feature>
<proteinExistence type="predicted"/>
<keyword evidence="1" id="KW-0812">Transmembrane</keyword>
<feature type="transmembrane region" description="Helical" evidence="1">
    <location>
        <begin position="194"/>
        <end position="216"/>
    </location>
</feature>
<feature type="transmembrane region" description="Helical" evidence="1">
    <location>
        <begin position="161"/>
        <end position="182"/>
    </location>
</feature>
<accession>A0A556R3V6</accession>
<dbReference type="InterPro" id="IPR048428">
    <property type="entry name" value="YobI-NTPase"/>
</dbReference>
<keyword evidence="1" id="KW-1133">Transmembrane helix</keyword>
<evidence type="ECO:0000313" key="4">
    <source>
        <dbReference type="Proteomes" id="UP000316508"/>
    </source>
</evidence>
<gene>
    <name evidence="3" type="ORF">FPK30_04255</name>
</gene>
<organism evidence="3 4">
    <name type="scientific">Bifidobacterium apousia</name>
    <dbReference type="NCBI Taxonomy" id="2750996"/>
    <lineage>
        <taxon>Bacteria</taxon>
        <taxon>Bacillati</taxon>
        <taxon>Actinomycetota</taxon>
        <taxon>Actinomycetes</taxon>
        <taxon>Bifidobacteriales</taxon>
        <taxon>Bifidobacteriaceae</taxon>
        <taxon>Bifidobacterium</taxon>
    </lineage>
</organism>
<name>A0A556R3V6_9BIFI</name>
<evidence type="ECO:0000256" key="1">
    <source>
        <dbReference type="SAM" id="Phobius"/>
    </source>
</evidence>
<evidence type="ECO:0000259" key="2">
    <source>
        <dbReference type="Pfam" id="PF20693"/>
    </source>
</evidence>
<sequence length="1312" mass="148870">MVPYNVFMCEIRGQSEGYPTDEVLEPLTEQYDEAKHSGIYNLLSNVLCDALESDKSPTKSSVFSKVRNIALSGGYGTGKSSVLCAFKDDSRFQDDKGNSNCLFISLSSLNGQDDESPDNGQSYSDQTDSIEKEIVKQLLYQESSAISHFRRLRSIKPKRRWLYSIMFGLLMFLLCTGLGWTGKIRSFFSPNPQFWPSVMVALALAVFFILACFVFIPSTVQGRMRLKSLTAGSASLSLDGDDGETYFDKYLDEIAYFFSSSKKRVVIFEDIDRFDNTRIFEDLKELNTILNQDPSNEGRSICFVYAVRDSIFDTFSENDVSESMNSVNGSYVRNENVERANRTKFFDLIIPMVPFMSPTAAKGWISSEFKNDGIDRRLIRILSKHITDMRLIKNIHNEFLIFRSKLMFGNLEPGGQSSLDVNHVLAMVAYKSVYPRDFEKLRLGTSHLDDIYRFKLQIVEHVRNDALRKIVALKNQLVDSHGFTEKSKRLGEILKRAIKVKASAYRTPPDIVPLTVGQFTYEDEEQLDSVDFWQNVENNYQTNEELEFVLSGGISIDFSDLYDLIAIAVDDQDWMDNLDTAEQTEIDQLNFLLRRTAHSSIQTVMNESDWTAPPSSSDLKVPCNLSKFVEMCYGHTLGSDLIAEGYISDDYQLYAASRNSQWISNDGVNFEIHNLAQGEHSLDWKLTKDDCEAIYTDFGPEITKSRDAYNVQFLDWLLNKYPDQAENMLRSPSSYDDWDQEFYAAYLNDESVSAENSRRIVGIMAEKSDKIFNFLVGSQELSDNQRKQYTSVALNNLRKETSNGERMDEIVRKYLRKCDSDLKCMQDPGLSKEQAELIANYYAYAGISLQNVRPLCANMLEAIRQRHNYIVNRINLETIFGASCDFSLNAIRKQDTEEYNVISNTCLSDYLKMNTKVTINGDKSEYAQIVREIIETFGSRDIDNQTLDNIASLIKRSKPNQRITDLSGILPTTENGKVRKIAQIVIRTMAQHRLFIPTPNNIFVYLSVNNPEFKTSATVDIDFDQLMEYMPLSVRDLENNDLNDEDLVFLATLILNSDASGFDLPKKIQLVQSLKLSSESLDAGSLTDRNSIMFAELMKDGLLSSTADNFNLLESGGARTACIREWESLMEGANIPTNEIPSVIADPQVSLAVKSELYLELPEYLKNADKEVLESAVKEVAKQDAKLGLEVVDWIAEHLFNKSEEKADFSEHASDVALEPFIHLLAKAIPMYANLDSPENKDEVRKNLVSILRALPNPYPKLTDKTDETIYLPLDDDNRSIAYGVQSFLKTIKSVKGYAGKKTLQCVMCHND</sequence>
<comment type="caution">
    <text evidence="3">The sequence shown here is derived from an EMBL/GenBank/DDBJ whole genome shotgun (WGS) entry which is preliminary data.</text>
</comment>
<protein>
    <recommendedName>
        <fullName evidence="2">YobI-like P-loop NTPase domain-containing protein</fullName>
    </recommendedName>
</protein>
<reference evidence="3 4" key="1">
    <citation type="submission" date="2019-07" db="EMBL/GenBank/DDBJ databases">
        <title>Bifidobacterium asteroides genomes.</title>
        <authorList>
            <person name="Zheng H."/>
        </authorList>
    </citation>
    <scope>NUCLEOTIDE SEQUENCE [LARGE SCALE GENOMIC DNA]</scope>
    <source>
        <strain evidence="3 4">W8102</strain>
    </source>
</reference>
<evidence type="ECO:0000313" key="3">
    <source>
        <dbReference type="EMBL" id="TSJ83566.1"/>
    </source>
</evidence>
<keyword evidence="1" id="KW-0472">Membrane</keyword>
<dbReference type="EMBL" id="VMHK01000002">
    <property type="protein sequence ID" value="TSJ83566.1"/>
    <property type="molecule type" value="Genomic_DNA"/>
</dbReference>
<dbReference type="Pfam" id="PF20693">
    <property type="entry name" value="YobI-ATPase"/>
    <property type="match status" value="1"/>
</dbReference>
<dbReference type="Proteomes" id="UP000316508">
    <property type="component" value="Unassembled WGS sequence"/>
</dbReference>